<reference evidence="2 3" key="1">
    <citation type="journal article" date="2014" name="PLoS ONE">
        <title>The first complete genome sequence of the class fimbriimonadia in the phylum armatimonadetes.</title>
        <authorList>
            <person name="Hu Z.Y."/>
            <person name="Wang Y.Z."/>
            <person name="Im W.T."/>
            <person name="Wang S.Y."/>
            <person name="Zhao G.P."/>
            <person name="Zheng H.J."/>
            <person name="Quan Z.X."/>
        </authorList>
    </citation>
    <scope>NUCLEOTIDE SEQUENCE [LARGE SCALE GENOMIC DNA]</scope>
    <source>
        <strain evidence="2">Gsoil 348</strain>
    </source>
</reference>
<dbReference type="AlphaFoldDB" id="A0A068NQR8"/>
<dbReference type="PRINTS" id="PR00111">
    <property type="entry name" value="ABHYDROLASE"/>
</dbReference>
<dbReference type="KEGG" id="fgi:OP10G_1687"/>
<dbReference type="SUPFAM" id="SSF53474">
    <property type="entry name" value="alpha/beta-Hydrolases"/>
    <property type="match status" value="1"/>
</dbReference>
<evidence type="ECO:0000313" key="2">
    <source>
        <dbReference type="EMBL" id="AIE85055.1"/>
    </source>
</evidence>
<proteinExistence type="predicted"/>
<dbReference type="GO" id="GO:0016020">
    <property type="term" value="C:membrane"/>
    <property type="evidence" value="ECO:0007669"/>
    <property type="project" value="TreeGrafter"/>
</dbReference>
<dbReference type="STRING" id="661478.OP10G_1687"/>
<evidence type="ECO:0000259" key="1">
    <source>
        <dbReference type="Pfam" id="PF00561"/>
    </source>
</evidence>
<dbReference type="Pfam" id="PF00561">
    <property type="entry name" value="Abhydrolase_1"/>
    <property type="match status" value="1"/>
</dbReference>
<keyword evidence="3" id="KW-1185">Reference proteome</keyword>
<gene>
    <name evidence="2" type="ORF">OP10G_1687</name>
</gene>
<dbReference type="InterPro" id="IPR000639">
    <property type="entry name" value="Epox_hydrolase-like"/>
</dbReference>
<dbReference type="PANTHER" id="PTHR43798:SF24">
    <property type="entry name" value="CIS-3-ALKYL-4-ALKYLOXETAN-2-ONE DECARBOXYLASE"/>
    <property type="match status" value="1"/>
</dbReference>
<dbReference type="GO" id="GO:0016787">
    <property type="term" value="F:hydrolase activity"/>
    <property type="evidence" value="ECO:0007669"/>
    <property type="project" value="UniProtKB-KW"/>
</dbReference>
<dbReference type="RefSeq" id="WP_025226347.1">
    <property type="nucleotide sequence ID" value="NZ_CP007139.1"/>
</dbReference>
<dbReference type="EMBL" id="CP007139">
    <property type="protein sequence ID" value="AIE85055.1"/>
    <property type="molecule type" value="Genomic_DNA"/>
</dbReference>
<keyword evidence="2" id="KW-0378">Hydrolase</keyword>
<name>A0A068NQR8_FIMGI</name>
<dbReference type="PANTHER" id="PTHR43798">
    <property type="entry name" value="MONOACYLGLYCEROL LIPASE"/>
    <property type="match status" value="1"/>
</dbReference>
<dbReference type="eggNOG" id="COG0596">
    <property type="taxonomic scope" value="Bacteria"/>
</dbReference>
<protein>
    <submittedName>
        <fullName evidence="2">Alpha/beta fold superfamily hydrolase</fullName>
    </submittedName>
</protein>
<dbReference type="OrthoDB" id="9775557at2"/>
<organism evidence="2 3">
    <name type="scientific">Fimbriimonas ginsengisoli Gsoil 348</name>
    <dbReference type="NCBI Taxonomy" id="661478"/>
    <lineage>
        <taxon>Bacteria</taxon>
        <taxon>Bacillati</taxon>
        <taxon>Armatimonadota</taxon>
        <taxon>Fimbriimonadia</taxon>
        <taxon>Fimbriimonadales</taxon>
        <taxon>Fimbriimonadaceae</taxon>
        <taxon>Fimbriimonas</taxon>
    </lineage>
</organism>
<feature type="domain" description="AB hydrolase-1" evidence="1">
    <location>
        <begin position="42"/>
        <end position="281"/>
    </location>
</feature>
<accession>A0A068NQR8</accession>
<dbReference type="InterPro" id="IPR000073">
    <property type="entry name" value="AB_hydrolase_1"/>
</dbReference>
<dbReference type="PRINTS" id="PR00412">
    <property type="entry name" value="EPOXHYDRLASE"/>
</dbReference>
<dbReference type="Proteomes" id="UP000027982">
    <property type="component" value="Chromosome"/>
</dbReference>
<sequence length="304" mass="34557">MIATADRQDAQWLNRHSYPFTPNYLQVEGGRMHYVDQGQGEPIVFVHGTPTWSYLFRHLIRDLSADGYRCVAPDHIGFGLSEKPADFSYSPGALTRNLGKLIDELDLHDITLVIHDFGGPIGMGYAVDHPERIKRIVLLNTWVGDVSKEPAAEKIGKMAVGPLGKFLYLSSLSGPKMIKPLFVDRDKYTEEIQNAYFGPFLRKEDRHGTFALAKHLIESSAWFNEIWSCREVLLGKQMMLLWGMKDPTFGEKTLNRIWHEFPLAEVHTLKDAGHFALEENPRQVLNFMRDFLKMTASASTGYLS</sequence>
<dbReference type="InterPro" id="IPR029058">
    <property type="entry name" value="AB_hydrolase_fold"/>
</dbReference>
<dbReference type="HOGENOM" id="CLU_020336_13_3_0"/>
<dbReference type="InterPro" id="IPR050266">
    <property type="entry name" value="AB_hydrolase_sf"/>
</dbReference>
<evidence type="ECO:0000313" key="3">
    <source>
        <dbReference type="Proteomes" id="UP000027982"/>
    </source>
</evidence>
<dbReference type="Gene3D" id="3.40.50.1820">
    <property type="entry name" value="alpha/beta hydrolase"/>
    <property type="match status" value="1"/>
</dbReference>